<protein>
    <submittedName>
        <fullName evidence="3">Thioesterase</fullName>
    </submittedName>
</protein>
<dbReference type="Gene3D" id="3.40.50.1820">
    <property type="entry name" value="alpha/beta hydrolase"/>
    <property type="match status" value="1"/>
</dbReference>
<dbReference type="Proteomes" id="UP000286716">
    <property type="component" value="Unassembled WGS sequence"/>
</dbReference>
<accession>A0A428WRW9</accession>
<dbReference type="EMBL" id="QHHU01000015">
    <property type="protein sequence ID" value="RSM45816.1"/>
    <property type="molecule type" value="Genomic_DNA"/>
</dbReference>
<dbReference type="SUPFAM" id="SSF53474">
    <property type="entry name" value="alpha/beta-Hydrolases"/>
    <property type="match status" value="1"/>
</dbReference>
<evidence type="ECO:0000313" key="4">
    <source>
        <dbReference type="Proteomes" id="UP000286716"/>
    </source>
</evidence>
<dbReference type="RefSeq" id="WP_043790839.1">
    <property type="nucleotide sequence ID" value="NZ_QHHU01000015.1"/>
</dbReference>
<dbReference type="PANTHER" id="PTHR11487:SF0">
    <property type="entry name" value="S-ACYL FATTY ACID SYNTHASE THIOESTERASE, MEDIUM CHAIN"/>
    <property type="match status" value="1"/>
</dbReference>
<organism evidence="3 4">
    <name type="scientific">Amycolatopsis balhimycina DSM 5908</name>
    <dbReference type="NCBI Taxonomy" id="1081091"/>
    <lineage>
        <taxon>Bacteria</taxon>
        <taxon>Bacillati</taxon>
        <taxon>Actinomycetota</taxon>
        <taxon>Actinomycetes</taxon>
        <taxon>Pseudonocardiales</taxon>
        <taxon>Pseudonocardiaceae</taxon>
        <taxon>Amycolatopsis</taxon>
    </lineage>
</organism>
<dbReference type="InterPro" id="IPR001031">
    <property type="entry name" value="Thioesterase"/>
</dbReference>
<name>A0A428WRW9_AMYBA</name>
<dbReference type="GO" id="GO:0008610">
    <property type="term" value="P:lipid biosynthetic process"/>
    <property type="evidence" value="ECO:0007669"/>
    <property type="project" value="TreeGrafter"/>
</dbReference>
<dbReference type="InterPro" id="IPR012223">
    <property type="entry name" value="TEII"/>
</dbReference>
<gene>
    <name evidence="3" type="ORF">DMA12_13180</name>
</gene>
<keyword evidence="4" id="KW-1185">Reference proteome</keyword>
<proteinExistence type="inferred from homology"/>
<evidence type="ECO:0000259" key="2">
    <source>
        <dbReference type="Pfam" id="PF00975"/>
    </source>
</evidence>
<dbReference type="InterPro" id="IPR029058">
    <property type="entry name" value="AB_hydrolase_fold"/>
</dbReference>
<evidence type="ECO:0000313" key="3">
    <source>
        <dbReference type="EMBL" id="RSM45816.1"/>
    </source>
</evidence>
<reference evidence="3 4" key="1">
    <citation type="submission" date="2018-05" db="EMBL/GenBank/DDBJ databases">
        <title>Evolution of GPA BGCs.</title>
        <authorList>
            <person name="Waglechner N."/>
            <person name="Wright G.D."/>
        </authorList>
    </citation>
    <scope>NUCLEOTIDE SEQUENCE [LARGE SCALE GENOMIC DNA]</scope>
    <source>
        <strain evidence="3 4">DSM 5908</strain>
    </source>
</reference>
<dbReference type="Pfam" id="PF00975">
    <property type="entry name" value="Thioesterase"/>
    <property type="match status" value="1"/>
</dbReference>
<comment type="caution">
    <text evidence="3">The sequence shown here is derived from an EMBL/GenBank/DDBJ whole genome shotgun (WGS) entry which is preliminary data.</text>
</comment>
<evidence type="ECO:0000256" key="1">
    <source>
        <dbReference type="ARBA" id="ARBA00007169"/>
    </source>
</evidence>
<feature type="domain" description="Thioesterase" evidence="2">
    <location>
        <begin position="23"/>
        <end position="234"/>
    </location>
</feature>
<dbReference type="PANTHER" id="PTHR11487">
    <property type="entry name" value="THIOESTERASE"/>
    <property type="match status" value="1"/>
</dbReference>
<dbReference type="AlphaFoldDB" id="A0A428WRW9"/>
<sequence>MPFAIRSLSAGDQPGRNGCRYLLLPPAGGTVGTFRHVVGAAGGAEVWGVEYPGRGDRLDTPSPASVEQVAEQVTGELLRREAAWVRRTVVVGFSMGGFVAVELAQRLRTRCGPLPAAVVVIGTPAPQRRVPGRSARAGEQHLLEVLTGEGFVPGLGNRASFEVWAYAAGLLRADVDLTRAYRGPAATPVRCPLAALCGDRDPVATEDATEAWRTWTTGPFLAATVPGGHLGLLAPGRGAEFWTWLRRIERDVVAAGVRDA</sequence>
<comment type="similarity">
    <text evidence="1">Belongs to the thioesterase family.</text>
</comment>
<dbReference type="OrthoDB" id="8480037at2"/>